<organism evidence="3 4">
    <name type="scientific">Adhaeribacter aerolatus</name>
    <dbReference type="NCBI Taxonomy" id="670289"/>
    <lineage>
        <taxon>Bacteria</taxon>
        <taxon>Pseudomonadati</taxon>
        <taxon>Bacteroidota</taxon>
        <taxon>Cytophagia</taxon>
        <taxon>Cytophagales</taxon>
        <taxon>Hymenobacteraceae</taxon>
        <taxon>Adhaeribacter</taxon>
    </lineage>
</organism>
<dbReference type="AlphaFoldDB" id="A0A512B4B9"/>
<dbReference type="Proteomes" id="UP000321532">
    <property type="component" value="Unassembled WGS sequence"/>
</dbReference>
<protein>
    <submittedName>
        <fullName evidence="3">Short-chain dehydrogenase</fullName>
    </submittedName>
</protein>
<dbReference type="Gene3D" id="3.40.50.720">
    <property type="entry name" value="NAD(P)-binding Rossmann-like Domain"/>
    <property type="match status" value="1"/>
</dbReference>
<evidence type="ECO:0000313" key="3">
    <source>
        <dbReference type="EMBL" id="GEO06627.1"/>
    </source>
</evidence>
<evidence type="ECO:0000256" key="2">
    <source>
        <dbReference type="RuleBase" id="RU000363"/>
    </source>
</evidence>
<comment type="caution">
    <text evidence="3">The sequence shown here is derived from an EMBL/GenBank/DDBJ whole genome shotgun (WGS) entry which is preliminary data.</text>
</comment>
<reference evidence="3 4" key="1">
    <citation type="submission" date="2019-07" db="EMBL/GenBank/DDBJ databases">
        <title>Whole genome shotgun sequence of Adhaeribacter aerolatus NBRC 106133.</title>
        <authorList>
            <person name="Hosoyama A."/>
            <person name="Uohara A."/>
            <person name="Ohji S."/>
            <person name="Ichikawa N."/>
        </authorList>
    </citation>
    <scope>NUCLEOTIDE SEQUENCE [LARGE SCALE GENOMIC DNA]</scope>
    <source>
        <strain evidence="3 4">NBRC 106133</strain>
    </source>
</reference>
<proteinExistence type="inferred from homology"/>
<evidence type="ECO:0000313" key="4">
    <source>
        <dbReference type="Proteomes" id="UP000321532"/>
    </source>
</evidence>
<dbReference type="CDD" id="cd05327">
    <property type="entry name" value="retinol-DH_like_SDR_c_like"/>
    <property type="match status" value="1"/>
</dbReference>
<accession>A0A512B4B9</accession>
<comment type="similarity">
    <text evidence="2">Belongs to the short-chain dehydrogenases/reductases (SDR) family.</text>
</comment>
<dbReference type="PRINTS" id="PR00081">
    <property type="entry name" value="GDHRDH"/>
</dbReference>
<evidence type="ECO:0000256" key="1">
    <source>
        <dbReference type="ARBA" id="ARBA00023002"/>
    </source>
</evidence>
<dbReference type="InterPro" id="IPR002347">
    <property type="entry name" value="SDR_fam"/>
</dbReference>
<sequence length="289" mass="31807">MKNKTVIITGGSSGIGKVAATELARQGAQVIIVSRDAARGKAALAEIKQESKNEQVFFIPCDLSRMANLKILALEIQSRFNHIDVLINNAGILPGKFTLTPEGYELCWATNYLSGFLLTNLLWQQLLNAEAARVINVSSEAHRLGQLDFNQPHTVKNYSSFTAYCDSKLANILFTYELAHRLELTSITANCLHPGVIASNFGTTSFGLLKWLFKLGRPFMQSAVKGAETIIYLATSPEVAGVSGKYFKNKKARKSSKETYNTALAKRLWRYSAAQTGFAADDDDDDEEV</sequence>
<dbReference type="PANTHER" id="PTHR43157">
    <property type="entry name" value="PHOSPHATIDYLINOSITOL-GLYCAN BIOSYNTHESIS CLASS F PROTEIN-RELATED"/>
    <property type="match status" value="1"/>
</dbReference>
<dbReference type="PRINTS" id="PR00080">
    <property type="entry name" value="SDRFAMILY"/>
</dbReference>
<keyword evidence="4" id="KW-1185">Reference proteome</keyword>
<dbReference type="PANTHER" id="PTHR43157:SF31">
    <property type="entry name" value="PHOSPHATIDYLINOSITOL-GLYCAN BIOSYNTHESIS CLASS F PROTEIN"/>
    <property type="match status" value="1"/>
</dbReference>
<dbReference type="SUPFAM" id="SSF51735">
    <property type="entry name" value="NAD(P)-binding Rossmann-fold domains"/>
    <property type="match status" value="1"/>
</dbReference>
<dbReference type="OrthoDB" id="597510at2"/>
<name>A0A512B4B9_9BACT</name>
<dbReference type="GO" id="GO:0016491">
    <property type="term" value="F:oxidoreductase activity"/>
    <property type="evidence" value="ECO:0007669"/>
    <property type="project" value="UniProtKB-KW"/>
</dbReference>
<gene>
    <name evidence="3" type="ORF">AAE02nite_42910</name>
</gene>
<keyword evidence="1" id="KW-0560">Oxidoreductase</keyword>
<dbReference type="Pfam" id="PF00106">
    <property type="entry name" value="adh_short"/>
    <property type="match status" value="1"/>
</dbReference>
<dbReference type="InterPro" id="IPR036291">
    <property type="entry name" value="NAD(P)-bd_dom_sf"/>
</dbReference>
<dbReference type="EMBL" id="BJYS01000042">
    <property type="protein sequence ID" value="GEO06627.1"/>
    <property type="molecule type" value="Genomic_DNA"/>
</dbReference>
<dbReference type="RefSeq" id="WP_146903067.1">
    <property type="nucleotide sequence ID" value="NZ_BJYS01000042.1"/>
</dbReference>